<dbReference type="InterPro" id="IPR011060">
    <property type="entry name" value="RibuloseP-bd_barrel"/>
</dbReference>
<keyword evidence="4" id="KW-0028">Amino-acid biosynthesis</keyword>
<sequence length="520" mass="57731">MRVVVVTAEEMDTVEGLFPVQSAGQRLISPSLYRCIGSVSIRRSVSGFAMDTRISSRSPSQFTIRSQQVLTSSSVENDVKIKEWEVGVYQNELAINQGIKIRRKPPSIAPLGYSGPFELRLLNGQVTDSPSNILEEITWYKDQEVSRMKELNPLEALKKAVENAPPTRDFVGALRLAHHRTSFPALIAEVKKGSPSRGISKENFDHVEIALAYERGGAAFLSVLTDQKYFKMIYYDQTKGADAVLLIAAILTDLEITFLLKLSKKLGLAALVECIGSVSIRRSVSGFSMDTRISSRSPSQFTIRSQQESLGIASSSVENDVRIQEWEVHMYQNELAISQSIRIRRKPPSIDSYFLFLSVKIAQAYERGGTAFLSVLTDQKYFKRGFENLEAIRSASMKFSNKLGLAALVEVLVGELAHHRTSFPALIAEVKKGSPSRGISKENFDHVEIALAYERGGAAFLSVLTDQKYFKMIYYDQTKGADAVLLIAAILTDLEITFLLKLSKKLGLAALVEVWLVSPL</sequence>
<comment type="caution">
    <text evidence="10">The sequence shown here is derived from an EMBL/GenBank/DDBJ whole genome shotgun (WGS) entry which is preliminary data.</text>
</comment>
<keyword evidence="5" id="KW-0210">Decarboxylase</keyword>
<comment type="catalytic activity">
    <reaction evidence="1">
        <text>1-(2-carboxyphenylamino)-1-deoxy-D-ribulose 5-phosphate + H(+) = (1S,2R)-1-C-(indol-3-yl)glycerol 3-phosphate + CO2 + H2O</text>
        <dbReference type="Rhea" id="RHEA:23476"/>
        <dbReference type="ChEBI" id="CHEBI:15377"/>
        <dbReference type="ChEBI" id="CHEBI:15378"/>
        <dbReference type="ChEBI" id="CHEBI:16526"/>
        <dbReference type="ChEBI" id="CHEBI:58613"/>
        <dbReference type="ChEBI" id="CHEBI:58866"/>
        <dbReference type="EC" id="4.1.1.48"/>
    </reaction>
</comment>
<evidence type="ECO:0000256" key="2">
    <source>
        <dbReference type="ARBA" id="ARBA00004696"/>
    </source>
</evidence>
<evidence type="ECO:0000256" key="5">
    <source>
        <dbReference type="ARBA" id="ARBA00022793"/>
    </source>
</evidence>
<feature type="domain" description="Indole-3-glycerol phosphate synthase" evidence="9">
    <location>
        <begin position="412"/>
        <end position="471"/>
    </location>
</feature>
<feature type="domain" description="Indole-3-glycerol phosphate synthase" evidence="9">
    <location>
        <begin position="342"/>
        <end position="396"/>
    </location>
</feature>
<keyword evidence="7" id="KW-0057">Aromatic amino acid biosynthesis</keyword>
<reference evidence="10 11" key="1">
    <citation type="journal article" date="2020" name="BMC Genomics">
        <title>Intraspecific diversification of the crop wild relative Brassica cretica Lam. using demographic model selection.</title>
        <authorList>
            <person name="Kioukis A."/>
            <person name="Michalopoulou V.A."/>
            <person name="Briers L."/>
            <person name="Pirintsos S."/>
            <person name="Studholme D.J."/>
            <person name="Pavlidis P."/>
            <person name="Sarris P.F."/>
        </authorList>
    </citation>
    <scope>NUCLEOTIDE SEQUENCE [LARGE SCALE GENOMIC DNA]</scope>
    <source>
        <strain evidence="11">cv. PFS-1207/04</strain>
    </source>
</reference>
<feature type="domain" description="Indole-3-glycerol phosphate synthase" evidence="9">
    <location>
        <begin position="134"/>
        <end position="231"/>
    </location>
</feature>
<comment type="pathway">
    <text evidence="2">Amino-acid biosynthesis; L-tryptophan biosynthesis; L-tryptophan from chorismate: step 4/5.</text>
</comment>
<gene>
    <name evidence="10" type="ORF">DY000_02058818</name>
</gene>
<organism evidence="10 11">
    <name type="scientific">Brassica cretica</name>
    <name type="common">Mustard</name>
    <dbReference type="NCBI Taxonomy" id="69181"/>
    <lineage>
        <taxon>Eukaryota</taxon>
        <taxon>Viridiplantae</taxon>
        <taxon>Streptophyta</taxon>
        <taxon>Embryophyta</taxon>
        <taxon>Tracheophyta</taxon>
        <taxon>Spermatophyta</taxon>
        <taxon>Magnoliopsida</taxon>
        <taxon>eudicotyledons</taxon>
        <taxon>Gunneridae</taxon>
        <taxon>Pentapetalae</taxon>
        <taxon>rosids</taxon>
        <taxon>malvids</taxon>
        <taxon>Brassicales</taxon>
        <taxon>Brassicaceae</taxon>
        <taxon>Brassiceae</taxon>
        <taxon>Brassica</taxon>
    </lineage>
</organism>
<dbReference type="Gene3D" id="3.20.20.70">
    <property type="entry name" value="Aldolase class I"/>
    <property type="match status" value="5"/>
</dbReference>
<evidence type="ECO:0000313" key="10">
    <source>
        <dbReference type="EMBL" id="KAF3518352.1"/>
    </source>
</evidence>
<dbReference type="InterPro" id="IPR013798">
    <property type="entry name" value="Indole-3-glycerol_P_synth_dom"/>
</dbReference>
<keyword evidence="11" id="KW-1185">Reference proteome</keyword>
<dbReference type="EMBL" id="QGKV02001556">
    <property type="protein sequence ID" value="KAF3518352.1"/>
    <property type="molecule type" value="Genomic_DNA"/>
</dbReference>
<name>A0ABQ7AW01_BRACR</name>
<evidence type="ECO:0000313" key="11">
    <source>
        <dbReference type="Proteomes" id="UP000266723"/>
    </source>
</evidence>
<evidence type="ECO:0000256" key="7">
    <source>
        <dbReference type="ARBA" id="ARBA00023141"/>
    </source>
</evidence>
<evidence type="ECO:0000256" key="4">
    <source>
        <dbReference type="ARBA" id="ARBA00022605"/>
    </source>
</evidence>
<evidence type="ECO:0000256" key="1">
    <source>
        <dbReference type="ARBA" id="ARBA00001633"/>
    </source>
</evidence>
<dbReference type="InterPro" id="IPR045186">
    <property type="entry name" value="Indole-3-glycerol_P_synth"/>
</dbReference>
<evidence type="ECO:0000256" key="8">
    <source>
        <dbReference type="ARBA" id="ARBA00023239"/>
    </source>
</evidence>
<dbReference type="Pfam" id="PF00218">
    <property type="entry name" value="IGPS"/>
    <property type="match status" value="3"/>
</dbReference>
<protein>
    <recommendedName>
        <fullName evidence="3">indole-3-glycerol-phosphate synthase</fullName>
        <ecNumber evidence="3">4.1.1.48</ecNumber>
    </recommendedName>
</protein>
<evidence type="ECO:0000259" key="9">
    <source>
        <dbReference type="Pfam" id="PF00218"/>
    </source>
</evidence>
<dbReference type="InterPro" id="IPR013785">
    <property type="entry name" value="Aldolase_TIM"/>
</dbReference>
<evidence type="ECO:0000256" key="3">
    <source>
        <dbReference type="ARBA" id="ARBA00012362"/>
    </source>
</evidence>
<dbReference type="PANTHER" id="PTHR22854:SF17">
    <property type="entry name" value="INDOLE-3-GLYCEROL PHOSPHATE SYNTHASE, CHLOROPLASTIC"/>
    <property type="match status" value="1"/>
</dbReference>
<evidence type="ECO:0000256" key="6">
    <source>
        <dbReference type="ARBA" id="ARBA00022822"/>
    </source>
</evidence>
<dbReference type="Proteomes" id="UP000266723">
    <property type="component" value="Unassembled WGS sequence"/>
</dbReference>
<dbReference type="SUPFAM" id="SSF51366">
    <property type="entry name" value="Ribulose-phoshate binding barrel"/>
    <property type="match status" value="3"/>
</dbReference>
<dbReference type="PANTHER" id="PTHR22854">
    <property type="entry name" value="TRYPTOPHAN BIOSYNTHESIS PROTEIN"/>
    <property type="match status" value="1"/>
</dbReference>
<keyword evidence="6" id="KW-0822">Tryptophan biosynthesis</keyword>
<keyword evidence="8" id="KW-0456">Lyase</keyword>
<accession>A0ABQ7AW01</accession>
<proteinExistence type="predicted"/>
<dbReference type="EC" id="4.1.1.48" evidence="3"/>